<dbReference type="Pfam" id="PF01709">
    <property type="entry name" value="Transcrip_reg"/>
    <property type="match status" value="1"/>
</dbReference>
<dbReference type="FunFam" id="1.10.10.200:FF:000002">
    <property type="entry name" value="Probable transcriptional regulatory protein CLM62_37755"/>
    <property type="match status" value="1"/>
</dbReference>
<evidence type="ECO:0000259" key="3">
    <source>
        <dbReference type="Pfam" id="PF01709"/>
    </source>
</evidence>
<dbReference type="Pfam" id="PF20772">
    <property type="entry name" value="TACO1_YebC_N"/>
    <property type="match status" value="1"/>
</dbReference>
<evidence type="ECO:0000313" key="6">
    <source>
        <dbReference type="Proteomes" id="UP000192596"/>
    </source>
</evidence>
<dbReference type="InterPro" id="IPR049083">
    <property type="entry name" value="TACO1_YebC_N"/>
</dbReference>
<feature type="domain" description="TACO1/YebC-like second and third" evidence="3">
    <location>
        <begin position="116"/>
        <end position="274"/>
    </location>
</feature>
<dbReference type="GO" id="GO:0005739">
    <property type="term" value="C:mitochondrion"/>
    <property type="evidence" value="ECO:0007669"/>
    <property type="project" value="UniProtKB-SubCell"/>
</dbReference>
<keyword evidence="6" id="KW-1185">Reference proteome</keyword>
<evidence type="ECO:0000259" key="4">
    <source>
        <dbReference type="Pfam" id="PF20772"/>
    </source>
</evidence>
<dbReference type="Gene3D" id="3.30.70.980">
    <property type="match status" value="2"/>
</dbReference>
<dbReference type="PANTHER" id="PTHR12532">
    <property type="entry name" value="TRANSLATIONAL ACTIVATOR OF CYTOCHROME C OXIDASE 1"/>
    <property type="match status" value="1"/>
</dbReference>
<reference evidence="6" key="1">
    <citation type="submission" date="2017-03" db="EMBL/GenBank/DDBJ databases">
        <title>Genomes of endolithic fungi from Antarctica.</title>
        <authorList>
            <person name="Coleine C."/>
            <person name="Masonjones S."/>
            <person name="Stajich J.E."/>
        </authorList>
    </citation>
    <scope>NUCLEOTIDE SEQUENCE [LARGE SCALE GENOMIC DNA]</scope>
    <source>
        <strain evidence="6">CCFEE 5527</strain>
    </source>
</reference>
<dbReference type="STRING" id="1507870.A0A1V8SAL8"/>
<dbReference type="FunCoup" id="A0A1V8SAL8">
    <property type="interactions" value="575"/>
</dbReference>
<dbReference type="AlphaFoldDB" id="A0A1V8SAL8"/>
<gene>
    <name evidence="5" type="ORF">B0A48_17913</name>
</gene>
<protein>
    <recommendedName>
        <fullName evidence="7">Transcriptional regulatory protein</fullName>
    </recommendedName>
</protein>
<accession>A0A1V8SAL8</accession>
<comment type="similarity">
    <text evidence="2">Belongs to the TACO1 family.</text>
</comment>
<dbReference type="InterPro" id="IPR029072">
    <property type="entry name" value="YebC-like"/>
</dbReference>
<name>A0A1V8SAL8_9PEZI</name>
<dbReference type="EMBL" id="NAJO01000075">
    <property type="protein sequence ID" value="OQN95970.1"/>
    <property type="molecule type" value="Genomic_DNA"/>
</dbReference>
<evidence type="ECO:0008006" key="7">
    <source>
        <dbReference type="Google" id="ProtNLM"/>
    </source>
</evidence>
<dbReference type="InterPro" id="IPR002876">
    <property type="entry name" value="Transcrip_reg_TACO1-like"/>
</dbReference>
<dbReference type="InterPro" id="IPR048300">
    <property type="entry name" value="TACO1_YebC-like_2nd/3rd_dom"/>
</dbReference>
<dbReference type="Proteomes" id="UP000192596">
    <property type="component" value="Unassembled WGS sequence"/>
</dbReference>
<comment type="subcellular location">
    <subcellularLocation>
        <location evidence="1">Mitochondrion</location>
    </subcellularLocation>
</comment>
<dbReference type="SUPFAM" id="SSF75625">
    <property type="entry name" value="YebC-like"/>
    <property type="match status" value="1"/>
</dbReference>
<dbReference type="OrthoDB" id="2017544at2759"/>
<feature type="domain" description="TACO1/YebC-like N-terminal" evidence="4">
    <location>
        <begin position="37"/>
        <end position="107"/>
    </location>
</feature>
<evidence type="ECO:0000256" key="2">
    <source>
        <dbReference type="ARBA" id="ARBA00008724"/>
    </source>
</evidence>
<dbReference type="PANTHER" id="PTHR12532:SF0">
    <property type="entry name" value="TRANSLATIONAL ACTIVATOR OF CYTOCHROME C OXIDASE 1"/>
    <property type="match status" value="1"/>
</dbReference>
<dbReference type="InterPro" id="IPR026564">
    <property type="entry name" value="Transcrip_reg_TACO1-like_dom3"/>
</dbReference>
<dbReference type="Gene3D" id="1.10.10.200">
    <property type="match status" value="1"/>
</dbReference>
<dbReference type="InParanoid" id="A0A1V8SAL8"/>
<dbReference type="InterPro" id="IPR017856">
    <property type="entry name" value="Integrase-like_N"/>
</dbReference>
<organism evidence="5 6">
    <name type="scientific">Cryoendolithus antarcticus</name>
    <dbReference type="NCBI Taxonomy" id="1507870"/>
    <lineage>
        <taxon>Eukaryota</taxon>
        <taxon>Fungi</taxon>
        <taxon>Dikarya</taxon>
        <taxon>Ascomycota</taxon>
        <taxon>Pezizomycotina</taxon>
        <taxon>Dothideomycetes</taxon>
        <taxon>Dothideomycetidae</taxon>
        <taxon>Cladosporiales</taxon>
        <taxon>Cladosporiaceae</taxon>
        <taxon>Cryoendolithus</taxon>
    </lineage>
</organism>
<proteinExistence type="inferred from homology"/>
<evidence type="ECO:0000313" key="5">
    <source>
        <dbReference type="EMBL" id="OQN95970.1"/>
    </source>
</evidence>
<evidence type="ECO:0000256" key="1">
    <source>
        <dbReference type="ARBA" id="ARBA00004173"/>
    </source>
</evidence>
<sequence>MAPSRGMSALRRLLPTIPSSGHARSFATTPNLCSGHNRWSKIKHDKGKVDAAKHRQRSVFAQELALSSKLHGPDPTLNTRLADLITKAKREGFAKTSIEAAIARGQGRSVTGAALESLTVEGVLRGNVGVIVECETDSKLRTLAEVRLAIKSSGGSTSPCSYLFERKGRVVFEAKEGVSSVDALEVALGAGATDVDELQDGSILMWAEPERTKTMGEAVAKEIELEIAKEDIIWEPKEDTVVSLESENHAGELASFIDDLRGKESSVQAIAVNVAQGSLPAEAWEDLQSRLAA</sequence>
<comment type="caution">
    <text evidence="5">The sequence shown here is derived from an EMBL/GenBank/DDBJ whole genome shotgun (WGS) entry which is preliminary data.</text>
</comment>